<dbReference type="PANTHER" id="PTHR34413:SF2">
    <property type="entry name" value="PROPHAGE TAIL FIBER ASSEMBLY PROTEIN HOMOLOG TFAE-RELATED"/>
    <property type="match status" value="1"/>
</dbReference>
<feature type="compositionally biased region" description="Basic and acidic residues" evidence="1">
    <location>
        <begin position="1685"/>
        <end position="1696"/>
    </location>
</feature>
<gene>
    <name evidence="4" type="ORF">MCHLO_01372</name>
</gene>
<feature type="domain" description="Phage terminase large subunit GpA ATPase" evidence="2">
    <location>
        <begin position="463"/>
        <end position="710"/>
    </location>
</feature>
<keyword evidence="5" id="KW-1185">Reference proteome</keyword>
<reference evidence="4" key="1">
    <citation type="submission" date="2014-09" db="EMBL/GenBank/DDBJ databases">
        <title>Genome sequence of the luminous mushroom Mycena chlorophos for searching fungal bioluminescence genes.</title>
        <authorList>
            <person name="Tanaka Y."/>
            <person name="Kasuga D."/>
            <person name="Oba Y."/>
            <person name="Hase S."/>
            <person name="Sato K."/>
            <person name="Oba Y."/>
            <person name="Sakakibara Y."/>
        </authorList>
    </citation>
    <scope>NUCLEOTIDE SEQUENCE</scope>
</reference>
<dbReference type="InterPro" id="IPR046453">
    <property type="entry name" value="GpA_ATPase"/>
</dbReference>
<organism evidence="4 5">
    <name type="scientific">Mycena chlorophos</name>
    <name type="common">Agaric fungus</name>
    <name type="synonym">Agaricus chlorophos</name>
    <dbReference type="NCBI Taxonomy" id="658473"/>
    <lineage>
        <taxon>Eukaryota</taxon>
        <taxon>Fungi</taxon>
        <taxon>Dikarya</taxon>
        <taxon>Basidiomycota</taxon>
        <taxon>Agaricomycotina</taxon>
        <taxon>Agaricomycetes</taxon>
        <taxon>Agaricomycetidae</taxon>
        <taxon>Agaricales</taxon>
        <taxon>Marasmiineae</taxon>
        <taxon>Mycenaceae</taxon>
        <taxon>Mycena</taxon>
    </lineage>
</organism>
<evidence type="ECO:0000313" key="4">
    <source>
        <dbReference type="EMBL" id="GAT43702.1"/>
    </source>
</evidence>
<evidence type="ECO:0000259" key="3">
    <source>
        <dbReference type="Pfam" id="PF20454"/>
    </source>
</evidence>
<feature type="compositionally biased region" description="Basic and acidic residues" evidence="1">
    <location>
        <begin position="265"/>
        <end position="282"/>
    </location>
</feature>
<name>A0ABQ0KZK8_MYCCL</name>
<feature type="region of interest" description="Disordered" evidence="1">
    <location>
        <begin position="247"/>
        <end position="293"/>
    </location>
</feature>
<evidence type="ECO:0000259" key="2">
    <source>
        <dbReference type="Pfam" id="PF05876"/>
    </source>
</evidence>
<feature type="domain" description="Terminase large subunit GpA endonuclease" evidence="3">
    <location>
        <begin position="772"/>
        <end position="1051"/>
    </location>
</feature>
<dbReference type="Proteomes" id="UP000815677">
    <property type="component" value="Unassembled WGS sequence"/>
</dbReference>
<dbReference type="InterPro" id="IPR046454">
    <property type="entry name" value="GpA_endonuclease"/>
</dbReference>
<protein>
    <submittedName>
        <fullName evidence="4">Terminase</fullName>
    </submittedName>
</protein>
<dbReference type="Pfam" id="PF20454">
    <property type="entry name" value="GpA_nuclease"/>
    <property type="match status" value="1"/>
</dbReference>
<dbReference type="Pfam" id="PF05876">
    <property type="entry name" value="GpA_ATPase"/>
    <property type="match status" value="1"/>
</dbReference>
<evidence type="ECO:0000313" key="5">
    <source>
        <dbReference type="Proteomes" id="UP000815677"/>
    </source>
</evidence>
<dbReference type="InterPro" id="IPR006429">
    <property type="entry name" value="Phage_lambda_portal"/>
</dbReference>
<dbReference type="NCBIfam" id="TIGR01539">
    <property type="entry name" value="portal_lambda"/>
    <property type="match status" value="1"/>
</dbReference>
<accession>A0ABQ0KZK8</accession>
<dbReference type="PANTHER" id="PTHR34413">
    <property type="entry name" value="PROPHAGE TAIL FIBER ASSEMBLY PROTEIN HOMOLOG TFAE-RELATED-RELATED"/>
    <property type="match status" value="1"/>
</dbReference>
<feature type="region of interest" description="Disordered" evidence="1">
    <location>
        <begin position="1673"/>
        <end position="1696"/>
    </location>
</feature>
<dbReference type="InterPro" id="IPR008866">
    <property type="entry name" value="Phage_lambda_GpA-like"/>
</dbReference>
<evidence type="ECO:0000256" key="1">
    <source>
        <dbReference type="SAM" id="MobiDB-lite"/>
    </source>
</evidence>
<proteinExistence type="inferred from homology"/>
<dbReference type="HAMAP" id="MF_04144">
    <property type="entry name" value="TERL_LAMBDA"/>
    <property type="match status" value="1"/>
</dbReference>
<dbReference type="EMBL" id="DF839222">
    <property type="protein sequence ID" value="GAT43702.1"/>
    <property type="molecule type" value="Genomic_DNA"/>
</dbReference>
<dbReference type="Pfam" id="PF05136">
    <property type="entry name" value="Phage_portal_2"/>
    <property type="match status" value="1"/>
</dbReference>
<dbReference type="InterPro" id="IPR051220">
    <property type="entry name" value="TFA_Chaperone"/>
</dbReference>
<sequence length="1696" mass="189143">MPTIDLNIRSNFKDISKKLTAFAKQQLPYATALAVTELAREVKAVEQENIKSTFKHPKPFTVNSLGVQAARKSDPVATVFMRPIAAKYLKPYESGGSHVLPGKALLNPKDLQLDQYGQIPEKLLQRLKARSDIYIGPIKTKAGIINGVWQRSVIKAPKGANRGRVKANTTGKLKLLIRFGDALPVNKKLNYGAHAQATINLSAGISIREFARREGVSDAAVRKAIKQGKLTVFADNTMDPALVGTPWRKANMGGANPSANQTREPGTRDVRTSKPVRTDLKAQPRTQEAAPEQELATLVQEGETLEAAADRLVGSGKVELHSYAEALRRKENYLALLHQLKFEKEAGQLVELPAAERALFEGSRAIRDAWLSWPSKVGPLLAADLGLEADKVTGALTEHVHRHIAQLGEPDIEATQLRRSGGLNQDKASRLALSWRRGQTPPPRISVPEWADTYRRLAKEAGSTQGNWETSTVEIARGPMLAVTEPGVHVITVMVSTQLLKTALLENVFGYFAHLDPCPMLLLQPKEDAAEQFSKERITPLVRVTPVLRALIGSGKTRSSDETLLYKAFPGGFLALAGAGSPDNLARRPIRILLSDEVDKYPITREGDPIMLAEERTASFGTNWLSVRACSPTVEEESRIADSYAESDQRRASVECPHCAHRQFLDFFKHVHWKKEGDRHLPKTAQIGCEACGVLWSEGERQRTLQTAKWHQTRSFQCCGAHHRPLEIYDNAWKLNDLTAVGEAWDWWSSPRFAVFLARCPTCGSHAVDNEHAGFQASKLYSPWSKDKPSDIAAKWLKAKDDEDKKQAFWNTQLGLPYKRHAGKQVALEDLLSRCEHWAAEVPDGVAVVTAAVDVQDYRVEIETVGWGANEESWSIDYHVIDGEFSELATQQQIDTYLKRLWSRADGRKFEVMGACIDSGGHHTNEVYVFCKERIGRRIWAVKGESARKGQRNPVWPVKRPTRRNKATYRPVIIGVNAAKDTISSRLAKTSPGPGYMHFPTSRDLNYFAQLTAERPELQTIAGRKVRVWTLPAGRANEALDCRVYNYAALCGLLHFGLKLNQRAEEINATIGPPVAEQTVVAPQAMSSAAPPAKRKSLETLRQWLQDAIHALHCLSTGSKAVDQFTAICARHSTPSRKGCVVLMPEEIRLLDSRGRPMESTPPRARGNATTRTEGVYGLHPFPYESSAWATPEMSDWLPWVNSPDYEINQFRDRMVGRTRDLVRNDGWAAGGILRILDNTVGAAMRLSAQPDHRALSARYGITAFDAVWAEEFRRAAEALWRDFSDDTGHYNDVERKLTCAQQMRLAKRHKLVDGDSLVVNHWLPENMGRGGSNYATAFQIVDPDRLSNPYQMVDTRFLRGGVELDDRGAPIAYHIRKAHQNDWYNVIESMEWERIERFDPDGWRRVIHDFEIDRAGQNRGVGVFTPVIARFKMLARYYGVELQAATIASVFGTYVTSPYDPAQVEDALDPGKELSAYQQMRADWADERPAMLSGARIPTLAPGEEINSVSAAHPHTGFADFAREMLKTFAACTGLSAEQITQDWSKTNYSSARAALLESWKTLNRRFVEFKIGTANPMYACWLHEAMDNGELPLPRNAPHFLEARTAYSRCDWLSVARGWVDPVKEKQGAILGMDAGLSTLKRECAEQGLDYEDVLQQRAAEQRMFIELGLKPPAWAEGEDATEASKDPQEPEAA</sequence>